<gene>
    <name evidence="2" type="ORF">MCOR_32886</name>
</gene>
<proteinExistence type="predicted"/>
<evidence type="ECO:0000313" key="3">
    <source>
        <dbReference type="Proteomes" id="UP000507470"/>
    </source>
</evidence>
<evidence type="ECO:0008006" key="4">
    <source>
        <dbReference type="Google" id="ProtNLM"/>
    </source>
</evidence>
<dbReference type="EMBL" id="CACVKT020005908">
    <property type="protein sequence ID" value="CAC5398518.1"/>
    <property type="molecule type" value="Genomic_DNA"/>
</dbReference>
<organism evidence="2 3">
    <name type="scientific">Mytilus coruscus</name>
    <name type="common">Sea mussel</name>
    <dbReference type="NCBI Taxonomy" id="42192"/>
    <lineage>
        <taxon>Eukaryota</taxon>
        <taxon>Metazoa</taxon>
        <taxon>Spiralia</taxon>
        <taxon>Lophotrochozoa</taxon>
        <taxon>Mollusca</taxon>
        <taxon>Bivalvia</taxon>
        <taxon>Autobranchia</taxon>
        <taxon>Pteriomorphia</taxon>
        <taxon>Mytilida</taxon>
        <taxon>Mytiloidea</taxon>
        <taxon>Mytilidae</taxon>
        <taxon>Mytilinae</taxon>
        <taxon>Mytilus</taxon>
    </lineage>
</organism>
<dbReference type="Proteomes" id="UP000507470">
    <property type="component" value="Unassembled WGS sequence"/>
</dbReference>
<feature type="region of interest" description="Disordered" evidence="1">
    <location>
        <begin position="158"/>
        <end position="190"/>
    </location>
</feature>
<evidence type="ECO:0000256" key="1">
    <source>
        <dbReference type="SAM" id="MobiDB-lite"/>
    </source>
</evidence>
<sequence length="190" mass="22508">MMAYRSAHHETKGYTPNRMMLGRKVATPVVLMYEVPDYLKKIPQNKWALELQKRMEEAHHFVRKHVAQEMLRQKKYHDKQLNWSKVRKGDQVYVFFPIRKAGNSPKFTSYWRGPFRELKDYSDVNYLINCGRRGRPHVIPVDRMRLCKGQLLRGEIEMNRNENQDDTFVPESVVPEISNDEPDSADNNVD</sequence>
<name>A0A6J8CPT9_MYTCO</name>
<accession>A0A6J8CPT9</accession>
<protein>
    <recommendedName>
        <fullName evidence="4">Integrase catalytic domain-containing protein</fullName>
    </recommendedName>
</protein>
<evidence type="ECO:0000313" key="2">
    <source>
        <dbReference type="EMBL" id="CAC5398518.1"/>
    </source>
</evidence>
<keyword evidence="3" id="KW-1185">Reference proteome</keyword>
<dbReference type="AlphaFoldDB" id="A0A6J8CPT9"/>
<dbReference type="OrthoDB" id="7701233at2759"/>
<feature type="compositionally biased region" description="Acidic residues" evidence="1">
    <location>
        <begin position="178"/>
        <end position="190"/>
    </location>
</feature>
<reference evidence="2 3" key="1">
    <citation type="submission" date="2020-06" db="EMBL/GenBank/DDBJ databases">
        <authorList>
            <person name="Li R."/>
            <person name="Bekaert M."/>
        </authorList>
    </citation>
    <scope>NUCLEOTIDE SEQUENCE [LARGE SCALE GENOMIC DNA]</scope>
    <source>
        <strain evidence="3">wild</strain>
    </source>
</reference>